<dbReference type="RefSeq" id="WP_255225967.1">
    <property type="nucleotide sequence ID" value="NZ_JAJEKE010000001.1"/>
</dbReference>
<sequence length="178" mass="19793">MVIIYNCYGGTHSSILSSAVHMKFLPSDRIPSDEEILNLKYFNKLTYKDMGRLIFHGKDEYGNSVYTIGRGTSKALVPAMRSLLLNLYNECGINESFFFINSSPTVPLPMTFGGFFSRGLGINIIGVPLLLLGTKKAWPEILKLVDRTKKICCETPESPIIIDIDAKGRLSRISPADL</sequence>
<dbReference type="Pfam" id="PF11385">
    <property type="entry name" value="DUF3189"/>
    <property type="match status" value="1"/>
</dbReference>
<dbReference type="Proteomes" id="UP001651880">
    <property type="component" value="Unassembled WGS sequence"/>
</dbReference>
<reference evidence="1 2" key="1">
    <citation type="submission" date="2021-10" db="EMBL/GenBank/DDBJ databases">
        <title>Lutispora strain m25 sp. nov., a thermophilic, non-spore-forming bacterium isolated from a lab-scale methanogenic bioreactor digesting anaerobic sludge.</title>
        <authorList>
            <person name="El Houari A."/>
            <person name="Mcdonald J."/>
        </authorList>
    </citation>
    <scope>NUCLEOTIDE SEQUENCE [LARGE SCALE GENOMIC DNA]</scope>
    <source>
        <strain evidence="2">m25</strain>
    </source>
</reference>
<evidence type="ECO:0000313" key="1">
    <source>
        <dbReference type="EMBL" id="MCQ1528484.1"/>
    </source>
</evidence>
<comment type="caution">
    <text evidence="1">The sequence shown here is derived from an EMBL/GenBank/DDBJ whole genome shotgun (WGS) entry which is preliminary data.</text>
</comment>
<proteinExistence type="predicted"/>
<gene>
    <name evidence="1" type="ORF">LJD61_02825</name>
</gene>
<dbReference type="EMBL" id="JAJEKE010000001">
    <property type="protein sequence ID" value="MCQ1528484.1"/>
    <property type="molecule type" value="Genomic_DNA"/>
</dbReference>
<name>A0ABT1NCX0_9FIRM</name>
<accession>A0ABT1NCX0</accession>
<dbReference type="InterPro" id="IPR021525">
    <property type="entry name" value="DUF3189"/>
</dbReference>
<evidence type="ECO:0000313" key="2">
    <source>
        <dbReference type="Proteomes" id="UP001651880"/>
    </source>
</evidence>
<organism evidence="1 2">
    <name type="scientific">Lutispora saccharofermentans</name>
    <dbReference type="NCBI Taxonomy" id="3024236"/>
    <lineage>
        <taxon>Bacteria</taxon>
        <taxon>Bacillati</taxon>
        <taxon>Bacillota</taxon>
        <taxon>Clostridia</taxon>
        <taxon>Lutisporales</taxon>
        <taxon>Lutisporaceae</taxon>
        <taxon>Lutispora</taxon>
    </lineage>
</organism>
<protein>
    <submittedName>
        <fullName evidence="1">DUF3189 family protein</fullName>
    </submittedName>
</protein>
<keyword evidence="2" id="KW-1185">Reference proteome</keyword>